<evidence type="ECO:0000256" key="17">
    <source>
        <dbReference type="ARBA" id="ARBA00048679"/>
    </source>
</evidence>
<evidence type="ECO:0000256" key="18">
    <source>
        <dbReference type="SAM" id="MobiDB-lite"/>
    </source>
</evidence>
<evidence type="ECO:0000256" key="15">
    <source>
        <dbReference type="ARBA" id="ARBA00023180"/>
    </source>
</evidence>
<dbReference type="Gene3D" id="3.80.10.10">
    <property type="entry name" value="Ribonuclease Inhibitor"/>
    <property type="match status" value="2"/>
</dbReference>
<evidence type="ECO:0000256" key="14">
    <source>
        <dbReference type="ARBA" id="ARBA00023170"/>
    </source>
</evidence>
<dbReference type="PROSITE" id="PS51450">
    <property type="entry name" value="LRR"/>
    <property type="match status" value="1"/>
</dbReference>
<reference evidence="20" key="1">
    <citation type="submission" date="2023-08" db="EMBL/GenBank/DDBJ databases">
        <authorList>
            <person name="Audoor S."/>
            <person name="Bilcke G."/>
        </authorList>
    </citation>
    <scope>NUCLEOTIDE SEQUENCE</scope>
</reference>
<dbReference type="InterPro" id="IPR001611">
    <property type="entry name" value="Leu-rich_rpt"/>
</dbReference>
<dbReference type="Pfam" id="PF00560">
    <property type="entry name" value="LRR_1"/>
    <property type="match status" value="3"/>
</dbReference>
<feature type="compositionally biased region" description="Low complexity" evidence="18">
    <location>
        <begin position="128"/>
        <end position="144"/>
    </location>
</feature>
<evidence type="ECO:0000313" key="20">
    <source>
        <dbReference type="EMBL" id="CAJ1947189.1"/>
    </source>
</evidence>
<evidence type="ECO:0000256" key="13">
    <source>
        <dbReference type="ARBA" id="ARBA00023136"/>
    </source>
</evidence>
<evidence type="ECO:0000256" key="1">
    <source>
        <dbReference type="ARBA" id="ARBA00004167"/>
    </source>
</evidence>
<feature type="compositionally biased region" description="Polar residues" evidence="18">
    <location>
        <begin position="538"/>
        <end position="548"/>
    </location>
</feature>
<feature type="region of interest" description="Disordered" evidence="18">
    <location>
        <begin position="573"/>
        <end position="595"/>
    </location>
</feature>
<gene>
    <name evidence="20" type="ORF">CYCCA115_LOCUS11022</name>
</gene>
<keyword evidence="15" id="KW-0325">Glycoprotein</keyword>
<comment type="catalytic activity">
    <reaction evidence="16">
        <text>L-threonyl-[protein] + ATP = O-phospho-L-threonyl-[protein] + ADP + H(+)</text>
        <dbReference type="Rhea" id="RHEA:46608"/>
        <dbReference type="Rhea" id="RHEA-COMP:11060"/>
        <dbReference type="Rhea" id="RHEA-COMP:11605"/>
        <dbReference type="ChEBI" id="CHEBI:15378"/>
        <dbReference type="ChEBI" id="CHEBI:30013"/>
        <dbReference type="ChEBI" id="CHEBI:30616"/>
        <dbReference type="ChEBI" id="CHEBI:61977"/>
        <dbReference type="ChEBI" id="CHEBI:456216"/>
        <dbReference type="EC" id="2.7.11.1"/>
    </reaction>
</comment>
<evidence type="ECO:0000256" key="16">
    <source>
        <dbReference type="ARBA" id="ARBA00047899"/>
    </source>
</evidence>
<feature type="compositionally biased region" description="Low complexity" evidence="18">
    <location>
        <begin position="84"/>
        <end position="105"/>
    </location>
</feature>
<feature type="compositionally biased region" description="Basic and acidic residues" evidence="18">
    <location>
        <begin position="114"/>
        <end position="126"/>
    </location>
</feature>
<keyword evidence="7" id="KW-0732">Signal</keyword>
<dbReference type="Proteomes" id="UP001295423">
    <property type="component" value="Unassembled WGS sequence"/>
</dbReference>
<keyword evidence="4" id="KW-0433">Leucine-rich repeat</keyword>
<evidence type="ECO:0000256" key="8">
    <source>
        <dbReference type="ARBA" id="ARBA00022737"/>
    </source>
</evidence>
<keyword evidence="6 19" id="KW-0812">Transmembrane</keyword>
<feature type="transmembrane region" description="Helical" evidence="19">
    <location>
        <begin position="304"/>
        <end position="324"/>
    </location>
</feature>
<keyword evidence="11" id="KW-0067">ATP-binding</keyword>
<dbReference type="GO" id="GO:0016020">
    <property type="term" value="C:membrane"/>
    <property type="evidence" value="ECO:0007669"/>
    <property type="project" value="UniProtKB-SubCell"/>
</dbReference>
<evidence type="ECO:0000256" key="5">
    <source>
        <dbReference type="ARBA" id="ARBA00022679"/>
    </source>
</evidence>
<keyword evidence="5" id="KW-0808">Transferase</keyword>
<feature type="region of interest" description="Disordered" evidence="18">
    <location>
        <begin position="338"/>
        <end position="374"/>
    </location>
</feature>
<dbReference type="InterPro" id="IPR032675">
    <property type="entry name" value="LRR_dom_sf"/>
</dbReference>
<feature type="compositionally biased region" description="Polar residues" evidence="18">
    <location>
        <begin position="65"/>
        <end position="74"/>
    </location>
</feature>
<dbReference type="GO" id="GO:0004674">
    <property type="term" value="F:protein serine/threonine kinase activity"/>
    <property type="evidence" value="ECO:0007669"/>
    <property type="project" value="UniProtKB-KW"/>
</dbReference>
<feature type="region of interest" description="Disordered" evidence="18">
    <location>
        <begin position="538"/>
        <end position="558"/>
    </location>
</feature>
<keyword evidence="13 19" id="KW-0472">Membrane</keyword>
<dbReference type="AlphaFoldDB" id="A0AAD2JGG3"/>
<dbReference type="GO" id="GO:0005524">
    <property type="term" value="F:ATP binding"/>
    <property type="evidence" value="ECO:0007669"/>
    <property type="project" value="UniProtKB-KW"/>
</dbReference>
<dbReference type="PANTHER" id="PTHR48005:SF13">
    <property type="entry name" value="SERINE_THREONINE-PROTEIN KINASE DDB_G0278509-RELATED"/>
    <property type="match status" value="1"/>
</dbReference>
<keyword evidence="3" id="KW-0723">Serine/threonine-protein kinase</keyword>
<dbReference type="PANTHER" id="PTHR48005">
    <property type="entry name" value="LEUCINE RICH REPEAT KINASE 2"/>
    <property type="match status" value="1"/>
</dbReference>
<evidence type="ECO:0000256" key="10">
    <source>
        <dbReference type="ARBA" id="ARBA00022777"/>
    </source>
</evidence>
<accession>A0AAD2JGG3</accession>
<keyword evidence="12 19" id="KW-1133">Transmembrane helix</keyword>
<evidence type="ECO:0000256" key="3">
    <source>
        <dbReference type="ARBA" id="ARBA00022527"/>
    </source>
</evidence>
<feature type="compositionally biased region" description="Polar residues" evidence="18">
    <location>
        <begin position="246"/>
        <end position="275"/>
    </location>
</feature>
<evidence type="ECO:0000256" key="2">
    <source>
        <dbReference type="ARBA" id="ARBA00012513"/>
    </source>
</evidence>
<feature type="compositionally biased region" description="Basic and acidic residues" evidence="18">
    <location>
        <begin position="157"/>
        <end position="167"/>
    </location>
</feature>
<proteinExistence type="predicted"/>
<dbReference type="EMBL" id="CAKOGP040001725">
    <property type="protein sequence ID" value="CAJ1947189.1"/>
    <property type="molecule type" value="Genomic_DNA"/>
</dbReference>
<keyword evidence="14" id="KW-0675">Receptor</keyword>
<evidence type="ECO:0000256" key="12">
    <source>
        <dbReference type="ARBA" id="ARBA00022989"/>
    </source>
</evidence>
<feature type="region of interest" description="Disordered" evidence="18">
    <location>
        <begin position="41"/>
        <end position="169"/>
    </location>
</feature>
<name>A0AAD2JGG3_9STRA</name>
<feature type="region of interest" description="Disordered" evidence="18">
    <location>
        <begin position="186"/>
        <end position="275"/>
    </location>
</feature>
<dbReference type="InterPro" id="IPR003591">
    <property type="entry name" value="Leu-rich_rpt_typical-subtyp"/>
</dbReference>
<evidence type="ECO:0000256" key="9">
    <source>
        <dbReference type="ARBA" id="ARBA00022741"/>
    </source>
</evidence>
<comment type="subcellular location">
    <subcellularLocation>
        <location evidence="1">Membrane</location>
        <topology evidence="1">Single-pass membrane protein</topology>
    </subcellularLocation>
</comment>
<keyword evidence="10" id="KW-0418">Kinase</keyword>
<evidence type="ECO:0000256" key="6">
    <source>
        <dbReference type="ARBA" id="ARBA00022692"/>
    </source>
</evidence>
<evidence type="ECO:0000256" key="11">
    <source>
        <dbReference type="ARBA" id="ARBA00022840"/>
    </source>
</evidence>
<evidence type="ECO:0000256" key="19">
    <source>
        <dbReference type="SAM" id="Phobius"/>
    </source>
</evidence>
<dbReference type="FunFam" id="3.80.10.10:FF:000413">
    <property type="entry name" value="Inactive leucine-rich repeat receptor-like protein kinase"/>
    <property type="match status" value="1"/>
</dbReference>
<feature type="compositionally biased region" description="Polar residues" evidence="18">
    <location>
        <begin position="338"/>
        <end position="369"/>
    </location>
</feature>
<dbReference type="SMART" id="SM00369">
    <property type="entry name" value="LRR_TYP"/>
    <property type="match status" value="4"/>
</dbReference>
<dbReference type="SUPFAM" id="SSF52058">
    <property type="entry name" value="L domain-like"/>
    <property type="match status" value="1"/>
</dbReference>
<evidence type="ECO:0000256" key="7">
    <source>
        <dbReference type="ARBA" id="ARBA00022729"/>
    </source>
</evidence>
<comment type="catalytic activity">
    <reaction evidence="17">
        <text>L-seryl-[protein] + ATP = O-phospho-L-seryl-[protein] + ADP + H(+)</text>
        <dbReference type="Rhea" id="RHEA:17989"/>
        <dbReference type="Rhea" id="RHEA-COMP:9863"/>
        <dbReference type="Rhea" id="RHEA-COMP:11604"/>
        <dbReference type="ChEBI" id="CHEBI:15378"/>
        <dbReference type="ChEBI" id="CHEBI:29999"/>
        <dbReference type="ChEBI" id="CHEBI:30616"/>
        <dbReference type="ChEBI" id="CHEBI:83421"/>
        <dbReference type="ChEBI" id="CHEBI:456216"/>
        <dbReference type="EC" id="2.7.11.1"/>
    </reaction>
</comment>
<comment type="caution">
    <text evidence="20">The sequence shown here is derived from an EMBL/GenBank/DDBJ whole genome shotgun (WGS) entry which is preliminary data.</text>
</comment>
<protein>
    <recommendedName>
        <fullName evidence="2">non-specific serine/threonine protein kinase</fullName>
        <ecNumber evidence="2">2.7.11.1</ecNumber>
    </recommendedName>
</protein>
<evidence type="ECO:0000256" key="4">
    <source>
        <dbReference type="ARBA" id="ARBA00022614"/>
    </source>
</evidence>
<evidence type="ECO:0000313" key="21">
    <source>
        <dbReference type="Proteomes" id="UP001295423"/>
    </source>
</evidence>
<sequence>MMHPYNETDPEIVRRRAIQQIYFDNTLTPSQKHERILAIQERAHDSDSDNMSIFTEGTGVKSPKGSVTSNNSGRGRSRHDDTPKSTNSSVKSSKSNKSTKTNSNKTSKKVTRSAKPESKLSKKEEETTPTTATATSIITPQTPQKATSFNSLSKFDASPDFKQRQQDVYDGDLYQQHIAPPMEDVESVVVHSQNGEEEEAEEDGMKIIPLDGDDEETPLQQQKYVPSENIAHPATELTEPEDLNKTRSNGTKTQSSDTEPASYNDSASMDSSIDTQEQNKDMMNNEAIDDKMVKSFTYRKKRACAFFVCSMFLLAALIAPLVYFNRDWFAENLKPLSGSTPNQGESNDGSALSSNPPNEKTDMPTSSPTKEYLYDPPNAQDCQDIANGNFPLQNGWILRRFQVPMDVNLQYETTDVDTMATMLVSHLQSDLAPILAGCDAVVGESFLRRRLVANTRFVIGNAIMSAWHESDDVCATQKRTCYRVMVEISLFVQGTKTNTSFQNLVTDVLEAGGDGSLVSQLDLPSPFDDIKVRGVFPTFTTESPTTRPSMAPTVPITPSPTTAPVVPATPNPTIEASAQPTVTPTPRPTAQPTLSPTAEAVDCKSTLQQVLANSGVTQLDDNAFQWMQVDQWRCNGNQNSIVDRYALASLYLSLGGEQWSRKTQWMSATSVCQWQGVGCDANSIAVTSLQLGDNQLSGAMPIELSLLTKLTNLDLDTNGLGSRILPELANLVELTNLNLANNALTGQVPDTFSSLVKLESLKADSNQMQGRLTTQIGQMTRLLELSLSANKLSGNIPTEIGMLSILQRLNLSSNKFSSMPDEISQLTSLRSFEISSNKMKGEIPELSSMAQLTLLRLDNNKLSGDIPPLPSSLSTCNLTKNKFKGNTKNGEGVCILN</sequence>
<organism evidence="20 21">
    <name type="scientific">Cylindrotheca closterium</name>
    <dbReference type="NCBI Taxonomy" id="2856"/>
    <lineage>
        <taxon>Eukaryota</taxon>
        <taxon>Sar</taxon>
        <taxon>Stramenopiles</taxon>
        <taxon>Ochrophyta</taxon>
        <taxon>Bacillariophyta</taxon>
        <taxon>Bacillariophyceae</taxon>
        <taxon>Bacillariophycidae</taxon>
        <taxon>Bacillariales</taxon>
        <taxon>Bacillariaceae</taxon>
        <taxon>Cylindrotheca</taxon>
    </lineage>
</organism>
<dbReference type="EC" id="2.7.11.1" evidence="2"/>
<keyword evidence="8" id="KW-0677">Repeat</keyword>
<dbReference type="InterPro" id="IPR051420">
    <property type="entry name" value="Ser_Thr_Kinases_DiverseReg"/>
</dbReference>
<keyword evidence="21" id="KW-1185">Reference proteome</keyword>
<keyword evidence="9" id="KW-0547">Nucleotide-binding</keyword>